<dbReference type="GO" id="GO:0004180">
    <property type="term" value="F:carboxypeptidase activity"/>
    <property type="evidence" value="ECO:0007669"/>
    <property type="project" value="UniProtKB-ARBA"/>
</dbReference>
<dbReference type="InterPro" id="IPR038063">
    <property type="entry name" value="Transpep_catalytic_dom"/>
</dbReference>
<dbReference type="PROSITE" id="PS52029">
    <property type="entry name" value="LD_TPASE"/>
    <property type="match status" value="1"/>
</dbReference>
<feature type="active site" description="Proton donor/acceptor" evidence="7">
    <location>
        <position position="179"/>
    </location>
</feature>
<feature type="active site" description="Nucleophile" evidence="7">
    <location>
        <position position="194"/>
    </location>
</feature>
<dbReference type="Pfam" id="PF03734">
    <property type="entry name" value="YkuD"/>
    <property type="match status" value="1"/>
</dbReference>
<evidence type="ECO:0000259" key="8">
    <source>
        <dbReference type="PROSITE" id="PS52029"/>
    </source>
</evidence>
<comment type="similarity">
    <text evidence="2">Belongs to the YkuD family.</text>
</comment>
<dbReference type="Gene3D" id="2.40.440.10">
    <property type="entry name" value="L,D-transpeptidase catalytic domain-like"/>
    <property type="match status" value="1"/>
</dbReference>
<sequence>MLTNSQFQHLLAHDFSLHAQAERLYALGYLPCRPGFGLDSQGYLRIDCAFSGRIPPGLSRVPAAALIRGAYVAWKHDTVLGIAAKGGQAPFRFTWVAVSKDNPAETVTIWQRDRRRDLWHVALHSLVNTGIDHATPDGSWPIFWRLKSARMKGVTPTGFHYDVRAVPWVNYFHGNDALHGYTRASYGFPQSAGCVELPVPRAKQAFKLLHDGAVVTITGHWHPGEGCAPSSSGALLAASRSEPSRPWLARTQTAWRVAPASMLRAAPQQP</sequence>
<name>A0AAW9DT94_ACIAO</name>
<dbReference type="EMBL" id="JAWXYB010000018">
    <property type="protein sequence ID" value="MDX5931385.1"/>
    <property type="molecule type" value="Genomic_DNA"/>
</dbReference>
<keyword evidence="3 9" id="KW-0808">Transferase</keyword>
<dbReference type="GO" id="GO:0009252">
    <property type="term" value="P:peptidoglycan biosynthetic process"/>
    <property type="evidence" value="ECO:0007669"/>
    <property type="project" value="UniProtKB-KW"/>
</dbReference>
<dbReference type="InterPro" id="IPR005490">
    <property type="entry name" value="LD_TPept_cat_dom"/>
</dbReference>
<evidence type="ECO:0000256" key="2">
    <source>
        <dbReference type="ARBA" id="ARBA00005992"/>
    </source>
</evidence>
<evidence type="ECO:0000256" key="4">
    <source>
        <dbReference type="ARBA" id="ARBA00022960"/>
    </source>
</evidence>
<keyword evidence="4 7" id="KW-0133">Cell shape</keyword>
<proteinExistence type="inferred from homology"/>
<dbReference type="SUPFAM" id="SSF141523">
    <property type="entry name" value="L,D-transpeptidase catalytic domain-like"/>
    <property type="match status" value="1"/>
</dbReference>
<dbReference type="GO" id="GO:0071555">
    <property type="term" value="P:cell wall organization"/>
    <property type="evidence" value="ECO:0007669"/>
    <property type="project" value="UniProtKB-UniRule"/>
</dbReference>
<evidence type="ECO:0000256" key="3">
    <source>
        <dbReference type="ARBA" id="ARBA00022679"/>
    </source>
</evidence>
<dbReference type="CDD" id="cd16913">
    <property type="entry name" value="YkuD_like"/>
    <property type="match status" value="1"/>
</dbReference>
<evidence type="ECO:0000313" key="10">
    <source>
        <dbReference type="Proteomes" id="UP001279553"/>
    </source>
</evidence>
<evidence type="ECO:0000256" key="1">
    <source>
        <dbReference type="ARBA" id="ARBA00004752"/>
    </source>
</evidence>
<organism evidence="9 10">
    <name type="scientific">Acidiphilium acidophilum</name>
    <name type="common">Thiobacillus acidophilus</name>
    <dbReference type="NCBI Taxonomy" id="76588"/>
    <lineage>
        <taxon>Bacteria</taxon>
        <taxon>Pseudomonadati</taxon>
        <taxon>Pseudomonadota</taxon>
        <taxon>Alphaproteobacteria</taxon>
        <taxon>Acetobacterales</taxon>
        <taxon>Acidocellaceae</taxon>
        <taxon>Acidiphilium</taxon>
    </lineage>
</organism>
<reference evidence="9 10" key="1">
    <citation type="submission" date="2023-11" db="EMBL/GenBank/DDBJ databases">
        <title>MicrobeMod: A computational toolkit for identifying prokaryotic methylation and restriction-modification with nanopore sequencing.</title>
        <authorList>
            <person name="Crits-Christoph A."/>
            <person name="Kang S.C."/>
            <person name="Lee H."/>
            <person name="Ostrov N."/>
        </authorList>
    </citation>
    <scope>NUCLEOTIDE SEQUENCE [LARGE SCALE GENOMIC DNA]</scope>
    <source>
        <strain evidence="9 10">DSMZ 700</strain>
    </source>
</reference>
<protein>
    <submittedName>
        <fullName evidence="9">L,D-transpeptidase</fullName>
        <ecNumber evidence="9">2.-.-.-</ecNumber>
    </submittedName>
</protein>
<evidence type="ECO:0000313" key="9">
    <source>
        <dbReference type="EMBL" id="MDX5931385.1"/>
    </source>
</evidence>
<dbReference type="RefSeq" id="WP_319614299.1">
    <property type="nucleotide sequence ID" value="NZ_JAWXYB010000018.1"/>
</dbReference>
<evidence type="ECO:0000256" key="5">
    <source>
        <dbReference type="ARBA" id="ARBA00022984"/>
    </source>
</evidence>
<dbReference type="EC" id="2.-.-.-" evidence="9"/>
<gene>
    <name evidence="9" type="ORF">SIL87_11460</name>
</gene>
<dbReference type="AlphaFoldDB" id="A0AAW9DT94"/>
<comment type="caution">
    <text evidence="9">The sequence shown here is derived from an EMBL/GenBank/DDBJ whole genome shotgun (WGS) entry which is preliminary data.</text>
</comment>
<dbReference type="GO" id="GO:0008360">
    <property type="term" value="P:regulation of cell shape"/>
    <property type="evidence" value="ECO:0007669"/>
    <property type="project" value="UniProtKB-UniRule"/>
</dbReference>
<dbReference type="Proteomes" id="UP001279553">
    <property type="component" value="Unassembled WGS sequence"/>
</dbReference>
<keyword evidence="5 7" id="KW-0573">Peptidoglycan synthesis</keyword>
<feature type="domain" description="L,D-TPase catalytic" evidence="8">
    <location>
        <begin position="96"/>
        <end position="218"/>
    </location>
</feature>
<dbReference type="GO" id="GO:0016740">
    <property type="term" value="F:transferase activity"/>
    <property type="evidence" value="ECO:0007669"/>
    <property type="project" value="UniProtKB-KW"/>
</dbReference>
<keyword evidence="6 7" id="KW-0961">Cell wall biogenesis/degradation</keyword>
<evidence type="ECO:0000256" key="6">
    <source>
        <dbReference type="ARBA" id="ARBA00023316"/>
    </source>
</evidence>
<accession>A0AAW9DT94</accession>
<keyword evidence="10" id="KW-1185">Reference proteome</keyword>
<evidence type="ECO:0000256" key="7">
    <source>
        <dbReference type="PROSITE-ProRule" id="PRU01373"/>
    </source>
</evidence>
<comment type="pathway">
    <text evidence="1 7">Cell wall biogenesis; peptidoglycan biosynthesis.</text>
</comment>